<dbReference type="Proteomes" id="UP000241954">
    <property type="component" value="Unassembled WGS sequence"/>
</dbReference>
<evidence type="ECO:0000313" key="4">
    <source>
        <dbReference type="Proteomes" id="UP000241954"/>
    </source>
</evidence>
<keyword evidence="2" id="KW-0233">DNA recombination</keyword>
<dbReference type="AlphaFoldDB" id="A0A2T3M7T0"/>
<name>A0A2T3M7T0_9GAMM</name>
<organism evidence="3 4">
    <name type="scientific">Photobacterium iliopiscarium</name>
    <dbReference type="NCBI Taxonomy" id="56192"/>
    <lineage>
        <taxon>Bacteria</taxon>
        <taxon>Pseudomonadati</taxon>
        <taxon>Pseudomonadota</taxon>
        <taxon>Gammaproteobacteria</taxon>
        <taxon>Vibrionales</taxon>
        <taxon>Vibrionaceae</taxon>
        <taxon>Photobacterium</taxon>
    </lineage>
</organism>
<accession>A0A2T3M7T0</accession>
<dbReference type="SUPFAM" id="SSF56349">
    <property type="entry name" value="DNA breaking-rejoining enzymes"/>
    <property type="match status" value="1"/>
</dbReference>
<evidence type="ECO:0000256" key="2">
    <source>
        <dbReference type="ARBA" id="ARBA00023172"/>
    </source>
</evidence>
<dbReference type="GO" id="GO:0003677">
    <property type="term" value="F:DNA binding"/>
    <property type="evidence" value="ECO:0007669"/>
    <property type="project" value="UniProtKB-KW"/>
</dbReference>
<dbReference type="InterPro" id="IPR010998">
    <property type="entry name" value="Integrase_recombinase_N"/>
</dbReference>
<proteinExistence type="predicted"/>
<dbReference type="InterPro" id="IPR011010">
    <property type="entry name" value="DNA_brk_join_enz"/>
</dbReference>
<reference evidence="3 4" key="1">
    <citation type="submission" date="2018-01" db="EMBL/GenBank/DDBJ databases">
        <title>Whole genome sequencing of Histamine producing bacteria.</title>
        <authorList>
            <person name="Butler K."/>
        </authorList>
    </citation>
    <scope>NUCLEOTIDE SEQUENCE [LARGE SCALE GENOMIC DNA]</scope>
    <source>
        <strain evidence="3 4">NCIMB 13481</strain>
    </source>
</reference>
<comment type="caution">
    <text evidence="3">The sequence shown here is derived from an EMBL/GenBank/DDBJ whole genome shotgun (WGS) entry which is preliminary data.</text>
</comment>
<sequence length="277" mass="31923">MLKLIKVISVGTDRNYGEALIQLARYANEDLHCSLKDVTKEQAIQYITDRSTTVGQSTLNKDHDAIQKMFRALNRSDYKIPKIKTELTEHLSSRAYTSRQIEFITQHQQERNALATQIAADGGLRAHELLTLRRIEERQTDKRDKYPEAQQLKFFGRDGIRYTVQGKGGLIREVMISKSLSERLEATRRLFPVKIVDRKINYQSYYNIGGGKNFSNSFSKASNKALHWSRGAHGVRHSYAQSRMQCLITKVEYQTALQIVSQELGHFRPDITLVYLR</sequence>
<dbReference type="Gene3D" id="1.10.443.10">
    <property type="entry name" value="Intergrase catalytic core"/>
    <property type="match status" value="1"/>
</dbReference>
<protein>
    <submittedName>
        <fullName evidence="3">Integrase</fullName>
    </submittedName>
</protein>
<evidence type="ECO:0000256" key="1">
    <source>
        <dbReference type="ARBA" id="ARBA00023125"/>
    </source>
</evidence>
<evidence type="ECO:0000313" key="3">
    <source>
        <dbReference type="EMBL" id="PSV88408.1"/>
    </source>
</evidence>
<dbReference type="GO" id="GO:0015074">
    <property type="term" value="P:DNA integration"/>
    <property type="evidence" value="ECO:0007669"/>
    <property type="project" value="InterPro"/>
</dbReference>
<dbReference type="GO" id="GO:0006310">
    <property type="term" value="P:DNA recombination"/>
    <property type="evidence" value="ECO:0007669"/>
    <property type="project" value="UniProtKB-KW"/>
</dbReference>
<gene>
    <name evidence="3" type="ORF">C9I88_19780</name>
</gene>
<dbReference type="Gene3D" id="1.10.150.130">
    <property type="match status" value="1"/>
</dbReference>
<keyword evidence="1" id="KW-0238">DNA-binding</keyword>
<dbReference type="EMBL" id="PYLW01000040">
    <property type="protein sequence ID" value="PSV88408.1"/>
    <property type="molecule type" value="Genomic_DNA"/>
</dbReference>
<dbReference type="InterPro" id="IPR013762">
    <property type="entry name" value="Integrase-like_cat_sf"/>
</dbReference>